<dbReference type="InterPro" id="IPR002044">
    <property type="entry name" value="CBM20"/>
</dbReference>
<keyword evidence="3" id="KW-1185">Reference proteome</keyword>
<dbReference type="InterPro" id="IPR013784">
    <property type="entry name" value="Carb-bd-like_fold"/>
</dbReference>
<proteinExistence type="predicted"/>
<feature type="domain" description="CBM20" evidence="1">
    <location>
        <begin position="2"/>
        <end position="110"/>
    </location>
</feature>
<dbReference type="Gene3D" id="2.60.40.10">
    <property type="entry name" value="Immunoglobulins"/>
    <property type="match status" value="1"/>
</dbReference>
<dbReference type="SMART" id="SM01065">
    <property type="entry name" value="CBM_2"/>
    <property type="match status" value="1"/>
</dbReference>
<protein>
    <recommendedName>
        <fullName evidence="1">CBM20 domain-containing protein</fullName>
    </recommendedName>
</protein>
<evidence type="ECO:0000313" key="3">
    <source>
        <dbReference type="Proteomes" id="UP001519460"/>
    </source>
</evidence>
<dbReference type="PROSITE" id="PS51166">
    <property type="entry name" value="CBM20"/>
    <property type="match status" value="1"/>
</dbReference>
<evidence type="ECO:0000259" key="1">
    <source>
        <dbReference type="PROSITE" id="PS51166"/>
    </source>
</evidence>
<dbReference type="EMBL" id="JACVVK020000261">
    <property type="protein sequence ID" value="KAK7481507.1"/>
    <property type="molecule type" value="Genomic_DNA"/>
</dbReference>
<name>A0ABD0K290_9CAEN</name>
<gene>
    <name evidence="2" type="ORF">BaRGS_00027269</name>
</gene>
<dbReference type="Proteomes" id="UP001519460">
    <property type="component" value="Unassembled WGS sequence"/>
</dbReference>
<comment type="caution">
    <text evidence="2">The sequence shown here is derived from an EMBL/GenBank/DDBJ whole genome shotgun (WGS) entry which is preliminary data.</text>
</comment>
<organism evidence="2 3">
    <name type="scientific">Batillaria attramentaria</name>
    <dbReference type="NCBI Taxonomy" id="370345"/>
    <lineage>
        <taxon>Eukaryota</taxon>
        <taxon>Metazoa</taxon>
        <taxon>Spiralia</taxon>
        <taxon>Lophotrochozoa</taxon>
        <taxon>Mollusca</taxon>
        <taxon>Gastropoda</taxon>
        <taxon>Caenogastropoda</taxon>
        <taxon>Sorbeoconcha</taxon>
        <taxon>Cerithioidea</taxon>
        <taxon>Batillariidae</taxon>
        <taxon>Batillaria</taxon>
    </lineage>
</organism>
<reference evidence="2 3" key="1">
    <citation type="journal article" date="2023" name="Sci. Data">
        <title>Genome assembly of the Korean intertidal mud-creeper Batillaria attramentaria.</title>
        <authorList>
            <person name="Patra A.K."/>
            <person name="Ho P.T."/>
            <person name="Jun S."/>
            <person name="Lee S.J."/>
            <person name="Kim Y."/>
            <person name="Won Y.J."/>
        </authorList>
    </citation>
    <scope>NUCLEOTIDE SEQUENCE [LARGE SCALE GENOMIC DNA]</scope>
    <source>
        <strain evidence="2">Wonlab-2016</strain>
    </source>
</reference>
<feature type="non-terminal residue" evidence="2">
    <location>
        <position position="111"/>
    </location>
</feature>
<sequence>MSPTIHEVVITFRVHAPNATARDRVWLLGSLPELGEYNPARAIETGQVAEEWKVWQATVRMPVESAFQWGWCTMTVDGRLRRWESMSGRRERQISCYSGTLHTEYGDTGLE</sequence>
<evidence type="ECO:0000313" key="2">
    <source>
        <dbReference type="EMBL" id="KAK7481507.1"/>
    </source>
</evidence>
<accession>A0ABD0K290</accession>
<dbReference type="AlphaFoldDB" id="A0ABD0K290"/>
<dbReference type="Pfam" id="PF00686">
    <property type="entry name" value="CBM_20"/>
    <property type="match status" value="1"/>
</dbReference>
<dbReference type="InterPro" id="IPR013783">
    <property type="entry name" value="Ig-like_fold"/>
</dbReference>
<dbReference type="SUPFAM" id="SSF49452">
    <property type="entry name" value="Starch-binding domain-like"/>
    <property type="match status" value="1"/>
</dbReference>